<dbReference type="Gene3D" id="3.20.20.140">
    <property type="entry name" value="Metal-dependent hydrolases"/>
    <property type="match status" value="1"/>
</dbReference>
<reference evidence="1 2" key="1">
    <citation type="submission" date="2016-01" db="EMBL/GenBank/DDBJ databases">
        <title>The new phylogeny of the genus Mycobacterium.</title>
        <authorList>
            <person name="Tarcisio F."/>
            <person name="Conor M."/>
            <person name="Antonella G."/>
            <person name="Elisabetta G."/>
            <person name="Giulia F.S."/>
            <person name="Sara T."/>
            <person name="Anna F."/>
            <person name="Clotilde B."/>
            <person name="Roberto B."/>
            <person name="Veronica D.S."/>
            <person name="Fabio R."/>
            <person name="Monica P."/>
            <person name="Olivier J."/>
            <person name="Enrico T."/>
            <person name="Nicola S."/>
        </authorList>
    </citation>
    <scope>NUCLEOTIDE SEQUENCE [LARGE SCALE GENOMIC DNA]</scope>
    <source>
        <strain evidence="1 2">DSM 44179</strain>
    </source>
</reference>
<dbReference type="Pfam" id="PF04909">
    <property type="entry name" value="Amidohydro_2"/>
    <property type="match status" value="1"/>
</dbReference>
<comment type="caution">
    <text evidence="1">The sequence shown here is derived from an EMBL/GenBank/DDBJ whole genome shotgun (WGS) entry which is preliminary data.</text>
</comment>
<protein>
    <submittedName>
        <fullName evidence="1">2-pyrone-4,6-dicarboxylate hydrolase</fullName>
    </submittedName>
</protein>
<dbReference type="PANTHER" id="PTHR35563:SF2">
    <property type="entry name" value="BARREL METAL-DEPENDENT HYDROLASE, PUTATIVE (AFU_ORTHOLOGUE AFUA_1G16240)-RELATED"/>
    <property type="match status" value="1"/>
</dbReference>
<dbReference type="STRING" id="1793.AWC04_17925"/>
<keyword evidence="2" id="KW-1185">Reference proteome</keyword>
<dbReference type="OrthoDB" id="5450317at2"/>
<dbReference type="GO" id="GO:0016787">
    <property type="term" value="F:hydrolase activity"/>
    <property type="evidence" value="ECO:0007669"/>
    <property type="project" value="UniProtKB-KW"/>
</dbReference>
<evidence type="ECO:0000313" key="1">
    <source>
        <dbReference type="EMBL" id="ORU98997.1"/>
    </source>
</evidence>
<dbReference type="InterPro" id="IPR052358">
    <property type="entry name" value="Aro_Compnd_Degr_Hydrolases"/>
</dbReference>
<sequence>MTTGRRVFDAHLHIVDPRFPLVPNDGYLPPEFTVADYRRRVHDLGVCGGAVVSGSFQAFDQACLIEALRSLPGDFVGVTQIPADTPDRRITELDGLGIRAVRFNVRRGGSASIDDLAALARRVHDLAGWHAELYIDSRDLDALAPTLAGLPAVSVDHLGLSAAGLPALLRLVESGARVKATGFGRADLDPVTAMRAVLDVDPHALMFGTDLPSTRAPRPFRDDDLDLVAEAAGEQLADVLWHNAARFYRLPDQSPASAARNPSEA</sequence>
<dbReference type="Proteomes" id="UP000193484">
    <property type="component" value="Unassembled WGS sequence"/>
</dbReference>
<keyword evidence="1" id="KW-0378">Hydrolase</keyword>
<evidence type="ECO:0000313" key="2">
    <source>
        <dbReference type="Proteomes" id="UP000193484"/>
    </source>
</evidence>
<proteinExistence type="predicted"/>
<dbReference type="PANTHER" id="PTHR35563">
    <property type="entry name" value="BARREL METAL-DEPENDENT HYDROLASE, PUTATIVE (AFU_ORTHOLOGUE AFUA_1G16240)-RELATED"/>
    <property type="match status" value="1"/>
</dbReference>
<dbReference type="InterPro" id="IPR032466">
    <property type="entry name" value="Metal_Hydrolase"/>
</dbReference>
<organism evidence="1 2">
    <name type="scientific">Mycolicibacterium fallax</name>
    <name type="common">Mycobacterium fallax</name>
    <dbReference type="NCBI Taxonomy" id="1793"/>
    <lineage>
        <taxon>Bacteria</taxon>
        <taxon>Bacillati</taxon>
        <taxon>Actinomycetota</taxon>
        <taxon>Actinomycetes</taxon>
        <taxon>Mycobacteriales</taxon>
        <taxon>Mycobacteriaceae</taxon>
        <taxon>Mycolicibacterium</taxon>
    </lineage>
</organism>
<dbReference type="InterPro" id="IPR006680">
    <property type="entry name" value="Amidohydro-rel"/>
</dbReference>
<dbReference type="EMBL" id="LQOJ01000054">
    <property type="protein sequence ID" value="ORU98997.1"/>
    <property type="molecule type" value="Genomic_DNA"/>
</dbReference>
<accession>A0A1X1R415</accession>
<dbReference type="RefSeq" id="WP_085099823.1">
    <property type="nucleotide sequence ID" value="NZ_AP022603.1"/>
</dbReference>
<dbReference type="SUPFAM" id="SSF51556">
    <property type="entry name" value="Metallo-dependent hydrolases"/>
    <property type="match status" value="1"/>
</dbReference>
<dbReference type="AlphaFoldDB" id="A0A1X1R415"/>
<gene>
    <name evidence="1" type="ORF">AWC04_17925</name>
</gene>
<name>A0A1X1R415_MYCFA</name>